<comment type="subcellular location">
    <subcellularLocation>
        <location evidence="1">Cell membrane</location>
        <topology evidence="1">Multi-pass membrane protein</topology>
    </subcellularLocation>
</comment>
<evidence type="ECO:0000256" key="8">
    <source>
        <dbReference type="SAM" id="Phobius"/>
    </source>
</evidence>
<evidence type="ECO:0000256" key="1">
    <source>
        <dbReference type="ARBA" id="ARBA00004651"/>
    </source>
</evidence>
<dbReference type="Pfam" id="PF13231">
    <property type="entry name" value="PMT_2"/>
    <property type="match status" value="1"/>
</dbReference>
<sequence length="509" mass="56869">MLAGIFAALVLTHLPLLRLPYYWDEAGYYIPAAYDFLRSGSLIPYSTLSNAHPPLPSLYLAALWKLFGFTPLVTRIAMCFVSAVALAAVYALSVETTGKPQVGAATVLVTALYPIWFAQSTLAHADMFAAAAVLWGIYFYLRDRAGWGAAVCFSLAVLAKETALVTPLALAIWEVRLAAGEPNPRRRLSTIARLALPILPLALWYLYHWRRTGFVFGNPEYLRYNATQTLTPLRILLAFLHRLMHITLHMNLFVPVLAMFACMLLPPVAEDRNAPRERISFADQKVFYVVIAASVLCFSVLGGALLTRYLLPCYPLVLLMCVNTFRRRLRGWLGLVALTLAAFVAGLFVNPPYRFAPEDNLAYSDMIRLQQAAIQQIETRYPGATVLTAWPASDELTKPELGYVSQPLPVVPIDNFSFAQVERAAQSPTSYTVALIFSTKYDPPHLLLSLGHWNQLYDQRFFSFHRDLSAAAAARLLGGSVVWRQQRKGQWAALIHFDRPVEARLSFLP</sequence>
<evidence type="ECO:0000313" key="10">
    <source>
        <dbReference type="EMBL" id="TCK73724.1"/>
    </source>
</evidence>
<feature type="domain" description="Glycosyltransferase RgtA/B/C/D-like" evidence="9">
    <location>
        <begin position="52"/>
        <end position="179"/>
    </location>
</feature>
<dbReference type="GO" id="GO:0009103">
    <property type="term" value="P:lipopolysaccharide biosynthetic process"/>
    <property type="evidence" value="ECO:0007669"/>
    <property type="project" value="UniProtKB-ARBA"/>
</dbReference>
<reference evidence="10 11" key="1">
    <citation type="submission" date="2019-03" db="EMBL/GenBank/DDBJ databases">
        <title>Genomic Encyclopedia of Type Strains, Phase IV (KMG-IV): sequencing the most valuable type-strain genomes for metagenomic binning, comparative biology and taxonomic classification.</title>
        <authorList>
            <person name="Goeker M."/>
        </authorList>
    </citation>
    <scope>NUCLEOTIDE SEQUENCE [LARGE SCALE GENOMIC DNA]</scope>
    <source>
        <strain evidence="10 11">DSM 103428</strain>
    </source>
</reference>
<proteinExistence type="predicted"/>
<evidence type="ECO:0000256" key="5">
    <source>
        <dbReference type="ARBA" id="ARBA00022692"/>
    </source>
</evidence>
<feature type="transmembrane region" description="Helical" evidence="8">
    <location>
        <begin position="246"/>
        <end position="265"/>
    </location>
</feature>
<evidence type="ECO:0000313" key="11">
    <source>
        <dbReference type="Proteomes" id="UP000295210"/>
    </source>
</evidence>
<feature type="transmembrane region" description="Helical" evidence="8">
    <location>
        <begin position="100"/>
        <end position="118"/>
    </location>
</feature>
<dbReference type="InterPro" id="IPR050297">
    <property type="entry name" value="LipidA_mod_glycosyltrf_83"/>
</dbReference>
<evidence type="ECO:0000256" key="2">
    <source>
        <dbReference type="ARBA" id="ARBA00022475"/>
    </source>
</evidence>
<dbReference type="Proteomes" id="UP000295210">
    <property type="component" value="Unassembled WGS sequence"/>
</dbReference>
<keyword evidence="3 10" id="KW-0328">Glycosyltransferase</keyword>
<dbReference type="GO" id="GO:0016763">
    <property type="term" value="F:pentosyltransferase activity"/>
    <property type="evidence" value="ECO:0007669"/>
    <property type="project" value="TreeGrafter"/>
</dbReference>
<feature type="transmembrane region" description="Helical" evidence="8">
    <location>
        <begin position="331"/>
        <end position="349"/>
    </location>
</feature>
<feature type="transmembrane region" description="Helical" evidence="8">
    <location>
        <begin position="286"/>
        <end position="311"/>
    </location>
</feature>
<dbReference type="PANTHER" id="PTHR33908:SF11">
    <property type="entry name" value="MEMBRANE PROTEIN"/>
    <property type="match status" value="1"/>
</dbReference>
<dbReference type="InterPro" id="IPR038731">
    <property type="entry name" value="RgtA/B/C-like"/>
</dbReference>
<feature type="transmembrane region" description="Helical" evidence="8">
    <location>
        <begin position="147"/>
        <end position="170"/>
    </location>
</feature>
<organism evidence="10 11">
    <name type="scientific">Acidipila rosea</name>
    <dbReference type="NCBI Taxonomy" id="768535"/>
    <lineage>
        <taxon>Bacteria</taxon>
        <taxon>Pseudomonadati</taxon>
        <taxon>Acidobacteriota</taxon>
        <taxon>Terriglobia</taxon>
        <taxon>Terriglobales</taxon>
        <taxon>Acidobacteriaceae</taxon>
        <taxon>Acidipila</taxon>
    </lineage>
</organism>
<keyword evidence="11" id="KW-1185">Reference proteome</keyword>
<keyword evidence="6 8" id="KW-1133">Transmembrane helix</keyword>
<gene>
    <name evidence="10" type="ORF">C7378_1337</name>
</gene>
<keyword evidence="4 10" id="KW-0808">Transferase</keyword>
<evidence type="ECO:0000256" key="3">
    <source>
        <dbReference type="ARBA" id="ARBA00022676"/>
    </source>
</evidence>
<evidence type="ECO:0000256" key="4">
    <source>
        <dbReference type="ARBA" id="ARBA00022679"/>
    </source>
</evidence>
<dbReference type="GO" id="GO:0005886">
    <property type="term" value="C:plasma membrane"/>
    <property type="evidence" value="ECO:0007669"/>
    <property type="project" value="UniProtKB-SubCell"/>
</dbReference>
<evidence type="ECO:0000256" key="7">
    <source>
        <dbReference type="ARBA" id="ARBA00023136"/>
    </source>
</evidence>
<dbReference type="PANTHER" id="PTHR33908">
    <property type="entry name" value="MANNOSYLTRANSFERASE YKCB-RELATED"/>
    <property type="match status" value="1"/>
</dbReference>
<keyword evidence="2" id="KW-1003">Cell membrane</keyword>
<comment type="caution">
    <text evidence="10">The sequence shown here is derived from an EMBL/GenBank/DDBJ whole genome shotgun (WGS) entry which is preliminary data.</text>
</comment>
<feature type="transmembrane region" description="Helical" evidence="8">
    <location>
        <begin position="191"/>
        <end position="207"/>
    </location>
</feature>
<name>A0A4R1L6G1_9BACT</name>
<protein>
    <submittedName>
        <fullName evidence="10">Dolichyl-phosphate-mannose-protein mannosyltransferase</fullName>
    </submittedName>
</protein>
<feature type="transmembrane region" description="Helical" evidence="8">
    <location>
        <begin position="125"/>
        <end position="141"/>
    </location>
</feature>
<evidence type="ECO:0000256" key="6">
    <source>
        <dbReference type="ARBA" id="ARBA00022989"/>
    </source>
</evidence>
<evidence type="ECO:0000259" key="9">
    <source>
        <dbReference type="Pfam" id="PF13231"/>
    </source>
</evidence>
<keyword evidence="5 8" id="KW-0812">Transmembrane</keyword>
<dbReference type="EMBL" id="SMGK01000002">
    <property type="protein sequence ID" value="TCK73724.1"/>
    <property type="molecule type" value="Genomic_DNA"/>
</dbReference>
<accession>A0A4R1L6G1</accession>
<feature type="transmembrane region" description="Helical" evidence="8">
    <location>
        <begin position="76"/>
        <end position="94"/>
    </location>
</feature>
<keyword evidence="7 8" id="KW-0472">Membrane</keyword>
<dbReference type="AlphaFoldDB" id="A0A4R1L6G1"/>